<evidence type="ECO:0000313" key="2">
    <source>
        <dbReference type="EMBL" id="CDJ38978.1"/>
    </source>
</evidence>
<proteinExistence type="predicted"/>
<name>U6KPZ7_EIMTE</name>
<dbReference type="PROSITE" id="PS51746">
    <property type="entry name" value="PPM_2"/>
    <property type="match status" value="1"/>
</dbReference>
<dbReference type="CDD" id="cd00143">
    <property type="entry name" value="PP2Cc"/>
    <property type="match status" value="1"/>
</dbReference>
<evidence type="ECO:0000259" key="1">
    <source>
        <dbReference type="PROSITE" id="PS51746"/>
    </source>
</evidence>
<dbReference type="RefSeq" id="XP_013229733.1">
    <property type="nucleotide sequence ID" value="XM_013374279.1"/>
</dbReference>
<protein>
    <submittedName>
        <fullName evidence="2">Protein phosphatase 2C, putative</fullName>
    </submittedName>
</protein>
<dbReference type="GeneID" id="25254930"/>
<gene>
    <name evidence="2" type="ORF">ETH_00029185</name>
</gene>
<reference evidence="2" key="1">
    <citation type="submission" date="2013-10" db="EMBL/GenBank/DDBJ databases">
        <title>Genomic analysis of the causative agents of coccidiosis in chickens.</title>
        <authorList>
            <person name="Reid A.J."/>
            <person name="Blake D."/>
            <person name="Billington K."/>
            <person name="Browne H."/>
            <person name="Dunn M."/>
            <person name="Hung S."/>
            <person name="Kawahara F."/>
            <person name="Miranda-Saavedra D."/>
            <person name="Mourier T."/>
            <person name="Nagra H."/>
            <person name="Otto T.D."/>
            <person name="Rawlings N."/>
            <person name="Sanchez A."/>
            <person name="Sanders M."/>
            <person name="Subramaniam C."/>
            <person name="Tay Y."/>
            <person name="Dear P."/>
            <person name="Doerig C."/>
            <person name="Gruber A."/>
            <person name="Parkinson J."/>
            <person name="Shirley M."/>
            <person name="Wan K.L."/>
            <person name="Berriman M."/>
            <person name="Tomley F."/>
            <person name="Pain A."/>
        </authorList>
    </citation>
    <scope>NUCLEOTIDE SEQUENCE [LARGE SCALE GENOMIC DNA]</scope>
    <source>
        <strain evidence="2">Houghton</strain>
    </source>
</reference>
<dbReference type="EMBL" id="HG674134">
    <property type="protein sequence ID" value="CDJ38978.1"/>
    <property type="molecule type" value="Genomic_DNA"/>
</dbReference>
<dbReference type="VEuPathDB" id="ToxoDB:ETH_00029185"/>
<dbReference type="GO" id="GO:0004722">
    <property type="term" value="F:protein serine/threonine phosphatase activity"/>
    <property type="evidence" value="ECO:0007669"/>
    <property type="project" value="InterPro"/>
</dbReference>
<evidence type="ECO:0000313" key="3">
    <source>
        <dbReference type="Proteomes" id="UP000030747"/>
    </source>
</evidence>
<dbReference type="SMART" id="SM00332">
    <property type="entry name" value="PP2Cc"/>
    <property type="match status" value="1"/>
</dbReference>
<sequence length="535" mass="59333">MCAGNTHVTETQVVDKLKTDGNWTSSSCFARPLRSQERRKERRITSVLFPSVHQQYPCVSPILGVRICGNGILTVPESQPYLARAIHSNLLGRFCRPQNAALKVNVTQGHSSSTRLAEDAPEYFGDGIERNEALEISCKEADPRTRGGGSSGTAQNDVQVQQKLKFQRDGDLKEPIKQWKFNSVRWEEQPTAIRHALPVSPEGSTQLTPLKRSHIANSGRTGSLCVSSISTNLPQCNFEEKAVRVTGVDSLFSLDNLGVSVVCKKGYRPNCPNNDGFFVCHVYGCTVCCVLDGHGPFGHDICNIVQQDLLRLIIRNPDLPLKSGSVLQEAFLRAHNNLETKCSEFRLDSKLSGTTVTIIVYLREQNRLVVAHVGNSRAVLCKLSKYGCGVRAIDLTVDHIPTNITELRRIIKAGGEVRAPRGDGLHRIFLTDKYLPGLAVARSIGDTLAGSAGVIAKPDIKEYRVDVKRDPFLLLCTDGVWNVLSSQEAVDIAHSAERKGWRTAPEELARESWRRWINQEQIFADDMTALFLRLR</sequence>
<dbReference type="Pfam" id="PF00481">
    <property type="entry name" value="PP2C"/>
    <property type="match status" value="1"/>
</dbReference>
<dbReference type="Proteomes" id="UP000030747">
    <property type="component" value="Unassembled WGS sequence"/>
</dbReference>
<organism evidence="2 3">
    <name type="scientific">Eimeria tenella</name>
    <name type="common">Coccidian parasite</name>
    <dbReference type="NCBI Taxonomy" id="5802"/>
    <lineage>
        <taxon>Eukaryota</taxon>
        <taxon>Sar</taxon>
        <taxon>Alveolata</taxon>
        <taxon>Apicomplexa</taxon>
        <taxon>Conoidasida</taxon>
        <taxon>Coccidia</taxon>
        <taxon>Eucoccidiorida</taxon>
        <taxon>Eimeriorina</taxon>
        <taxon>Eimeriidae</taxon>
        <taxon>Eimeria</taxon>
    </lineage>
</organism>
<dbReference type="PANTHER" id="PTHR47992">
    <property type="entry name" value="PROTEIN PHOSPHATASE"/>
    <property type="match status" value="1"/>
</dbReference>
<dbReference type="OrthoDB" id="10264738at2759"/>
<dbReference type="InterPro" id="IPR015655">
    <property type="entry name" value="PP2C"/>
</dbReference>
<dbReference type="Gene3D" id="3.60.40.10">
    <property type="entry name" value="PPM-type phosphatase domain"/>
    <property type="match status" value="1"/>
</dbReference>
<dbReference type="SUPFAM" id="SSF81606">
    <property type="entry name" value="PP2C-like"/>
    <property type="match status" value="1"/>
</dbReference>
<accession>U6KPZ7</accession>
<dbReference type="AlphaFoldDB" id="U6KPZ7"/>
<feature type="domain" description="PPM-type phosphatase" evidence="1">
    <location>
        <begin position="258"/>
        <end position="534"/>
    </location>
</feature>
<reference evidence="2" key="2">
    <citation type="submission" date="2013-10" db="EMBL/GenBank/DDBJ databases">
        <authorList>
            <person name="Aslett M."/>
        </authorList>
    </citation>
    <scope>NUCLEOTIDE SEQUENCE [LARGE SCALE GENOMIC DNA]</scope>
    <source>
        <strain evidence="2">Houghton</strain>
    </source>
</reference>
<keyword evidence="3" id="KW-1185">Reference proteome</keyword>
<dbReference type="VEuPathDB" id="ToxoDB:ETH2_1326100"/>
<dbReference type="InterPro" id="IPR036457">
    <property type="entry name" value="PPM-type-like_dom_sf"/>
</dbReference>
<dbReference type="InterPro" id="IPR001932">
    <property type="entry name" value="PPM-type_phosphatase-like_dom"/>
</dbReference>